<keyword evidence="3" id="KW-1185">Reference proteome</keyword>
<evidence type="ECO:0000313" key="3">
    <source>
        <dbReference type="Proteomes" id="UP000663829"/>
    </source>
</evidence>
<reference evidence="1" key="1">
    <citation type="submission" date="2021-02" db="EMBL/GenBank/DDBJ databases">
        <authorList>
            <person name="Nowell W R."/>
        </authorList>
    </citation>
    <scope>NUCLEOTIDE SEQUENCE</scope>
</reference>
<name>A0A816A5B7_9BILA</name>
<proteinExistence type="predicted"/>
<feature type="non-terminal residue" evidence="1">
    <location>
        <position position="1"/>
    </location>
</feature>
<organism evidence="1 3">
    <name type="scientific">Didymodactylos carnosus</name>
    <dbReference type="NCBI Taxonomy" id="1234261"/>
    <lineage>
        <taxon>Eukaryota</taxon>
        <taxon>Metazoa</taxon>
        <taxon>Spiralia</taxon>
        <taxon>Gnathifera</taxon>
        <taxon>Rotifera</taxon>
        <taxon>Eurotatoria</taxon>
        <taxon>Bdelloidea</taxon>
        <taxon>Philodinida</taxon>
        <taxon>Philodinidae</taxon>
        <taxon>Didymodactylos</taxon>
    </lineage>
</organism>
<evidence type="ECO:0000313" key="1">
    <source>
        <dbReference type="EMBL" id="CAF1590655.1"/>
    </source>
</evidence>
<evidence type="ECO:0000313" key="2">
    <source>
        <dbReference type="EMBL" id="CAF4462447.1"/>
    </source>
</evidence>
<dbReference type="AlphaFoldDB" id="A0A816A5B7"/>
<dbReference type="Proteomes" id="UP000681722">
    <property type="component" value="Unassembled WGS sequence"/>
</dbReference>
<gene>
    <name evidence="1" type="ORF">GPM918_LOCUS41729</name>
    <name evidence="2" type="ORF">SRO942_LOCUS42832</name>
</gene>
<protein>
    <submittedName>
        <fullName evidence="1">Uncharacterized protein</fullName>
    </submittedName>
</protein>
<sequence>SVPRASRYPKGYRASQWLNYNIKMNNMVILAFADIDHIRGSKR</sequence>
<dbReference type="Proteomes" id="UP000663829">
    <property type="component" value="Unassembled WGS sequence"/>
</dbReference>
<comment type="caution">
    <text evidence="1">The sequence shown here is derived from an EMBL/GenBank/DDBJ whole genome shotgun (WGS) entry which is preliminary data.</text>
</comment>
<dbReference type="EMBL" id="CAJNOQ010033563">
    <property type="protein sequence ID" value="CAF1590655.1"/>
    <property type="molecule type" value="Genomic_DNA"/>
</dbReference>
<accession>A0A816A5B7</accession>
<dbReference type="EMBL" id="CAJOBC010099710">
    <property type="protein sequence ID" value="CAF4462447.1"/>
    <property type="molecule type" value="Genomic_DNA"/>
</dbReference>